<dbReference type="Proteomes" id="UP000305539">
    <property type="component" value="Unassembled WGS sequence"/>
</dbReference>
<accession>A0A4V5PJF0</accession>
<dbReference type="EMBL" id="SWJE01000003">
    <property type="protein sequence ID" value="TKC91110.1"/>
    <property type="molecule type" value="Genomic_DNA"/>
</dbReference>
<keyword evidence="1" id="KW-0597">Phosphoprotein</keyword>
<evidence type="ECO:0000313" key="3">
    <source>
        <dbReference type="EMBL" id="TKC91110.1"/>
    </source>
</evidence>
<dbReference type="InterPro" id="IPR001789">
    <property type="entry name" value="Sig_transdc_resp-reg_receiver"/>
</dbReference>
<dbReference type="AlphaFoldDB" id="A0A4V5PJF0"/>
<keyword evidence="4" id="KW-1185">Reference proteome</keyword>
<proteinExistence type="predicted"/>
<comment type="caution">
    <text evidence="3">The sequence shown here is derived from an EMBL/GenBank/DDBJ whole genome shotgun (WGS) entry which is preliminary data.</text>
</comment>
<sequence>MTFFVRQPVFYPVSVVFLDDNPDFLNALRGLFPDGRTNRFFTKPQAALSFMSARHHEQLRRMPSLGFSDFEQNGTTAIGQDVLIDDSRFEEVAAIVVDYEMPEMNGIEFLSSINNVACTKILLTGIAGDSEAVDAFNSGLIDFYLKKSDPRMAEKLAAYLADAQTKHCVARGHISLHSVGATYCDPTTVAVLNEIVTRERIAEYYWRPEQNAILMFDFAGNPSIFLAWGNADWLFQCDIVTDEGGPATLRQEMEARRIMPLFWPLQAYRHGMTNMRSASPIPIPGRSDAFYSWTRLDSSGPKPEPLTFARWRENRDVDR</sequence>
<feature type="domain" description="Response regulatory" evidence="2">
    <location>
        <begin position="14"/>
        <end position="161"/>
    </location>
</feature>
<protein>
    <submittedName>
        <fullName evidence="3">Response regulator</fullName>
    </submittedName>
</protein>
<evidence type="ECO:0000259" key="2">
    <source>
        <dbReference type="PROSITE" id="PS50110"/>
    </source>
</evidence>
<dbReference type="Gene3D" id="3.40.50.2300">
    <property type="match status" value="1"/>
</dbReference>
<evidence type="ECO:0000256" key="1">
    <source>
        <dbReference type="PROSITE-ProRule" id="PRU00169"/>
    </source>
</evidence>
<dbReference type="OrthoDB" id="5697380at2"/>
<name>A0A4V5PJF0_9BURK</name>
<feature type="modified residue" description="4-aspartylphosphate" evidence="1">
    <location>
        <position position="98"/>
    </location>
</feature>
<dbReference type="InterPro" id="IPR011006">
    <property type="entry name" value="CheY-like_superfamily"/>
</dbReference>
<organism evidence="3 4">
    <name type="scientific">Trinickia terrae</name>
    <dbReference type="NCBI Taxonomy" id="2571161"/>
    <lineage>
        <taxon>Bacteria</taxon>
        <taxon>Pseudomonadati</taxon>
        <taxon>Pseudomonadota</taxon>
        <taxon>Betaproteobacteria</taxon>
        <taxon>Burkholderiales</taxon>
        <taxon>Burkholderiaceae</taxon>
        <taxon>Trinickia</taxon>
    </lineage>
</organism>
<dbReference type="RefSeq" id="WP_136893226.1">
    <property type="nucleotide sequence ID" value="NZ_SWJE01000003.1"/>
</dbReference>
<dbReference type="Pfam" id="PF00072">
    <property type="entry name" value="Response_reg"/>
    <property type="match status" value="1"/>
</dbReference>
<evidence type="ECO:0000313" key="4">
    <source>
        <dbReference type="Proteomes" id="UP000305539"/>
    </source>
</evidence>
<dbReference type="SUPFAM" id="SSF52172">
    <property type="entry name" value="CheY-like"/>
    <property type="match status" value="1"/>
</dbReference>
<reference evidence="3 4" key="1">
    <citation type="submission" date="2019-04" db="EMBL/GenBank/DDBJ databases">
        <title>Trinickia sp. 7GSK02, isolated from subtropical forest soil.</title>
        <authorList>
            <person name="Gao Z.-H."/>
            <person name="Qiu L.-H."/>
        </authorList>
    </citation>
    <scope>NUCLEOTIDE SEQUENCE [LARGE SCALE GENOMIC DNA]</scope>
    <source>
        <strain evidence="3 4">7GSK02</strain>
    </source>
</reference>
<dbReference type="GO" id="GO:0000160">
    <property type="term" value="P:phosphorelay signal transduction system"/>
    <property type="evidence" value="ECO:0007669"/>
    <property type="project" value="InterPro"/>
</dbReference>
<dbReference type="PROSITE" id="PS50110">
    <property type="entry name" value="RESPONSE_REGULATORY"/>
    <property type="match status" value="1"/>
</dbReference>
<gene>
    <name evidence="3" type="ORF">FAZ69_07010</name>
</gene>